<dbReference type="PANTHER" id="PTHR43691:SF11">
    <property type="entry name" value="FI09636P-RELATED"/>
    <property type="match status" value="1"/>
</dbReference>
<dbReference type="PANTHER" id="PTHR43691">
    <property type="entry name" value="URIDINE PHOSPHORYLASE"/>
    <property type="match status" value="1"/>
</dbReference>
<dbReference type="CDD" id="cd00436">
    <property type="entry name" value="UP_TbUP-like"/>
    <property type="match status" value="1"/>
</dbReference>
<keyword evidence="6" id="KW-1185">Reference proteome</keyword>
<comment type="catalytic activity">
    <reaction evidence="3">
        <text>uridine + phosphate = alpha-D-ribose 1-phosphate + uracil</text>
        <dbReference type="Rhea" id="RHEA:24388"/>
        <dbReference type="ChEBI" id="CHEBI:16704"/>
        <dbReference type="ChEBI" id="CHEBI:17568"/>
        <dbReference type="ChEBI" id="CHEBI:43474"/>
        <dbReference type="ChEBI" id="CHEBI:57720"/>
        <dbReference type="EC" id="2.4.2.3"/>
    </reaction>
</comment>
<dbReference type="InterPro" id="IPR035994">
    <property type="entry name" value="Nucleoside_phosphorylase_sf"/>
</dbReference>
<dbReference type="STRING" id="886377.Murru_3145"/>
<dbReference type="Pfam" id="PF01048">
    <property type="entry name" value="PNP_UDP_1"/>
    <property type="match status" value="1"/>
</dbReference>
<name>G2PLA9_ALLRU</name>
<feature type="domain" description="Nucleoside phosphorylase" evidence="4">
    <location>
        <begin position="31"/>
        <end position="278"/>
    </location>
</feature>
<evidence type="ECO:0000259" key="4">
    <source>
        <dbReference type="Pfam" id="PF01048"/>
    </source>
</evidence>
<evidence type="ECO:0000256" key="1">
    <source>
        <dbReference type="ARBA" id="ARBA00011888"/>
    </source>
</evidence>
<evidence type="ECO:0000256" key="3">
    <source>
        <dbReference type="ARBA" id="ARBA00048447"/>
    </source>
</evidence>
<dbReference type="Gene3D" id="3.40.50.1580">
    <property type="entry name" value="Nucleoside phosphorylase domain"/>
    <property type="match status" value="1"/>
</dbReference>
<dbReference type="HOGENOM" id="CLU_075954_0_0_10"/>
<dbReference type="eggNOG" id="COG2820">
    <property type="taxonomic scope" value="Bacteria"/>
</dbReference>
<reference evidence="6" key="1">
    <citation type="submission" date="2011-08" db="EMBL/GenBank/DDBJ databases">
        <title>The complete genome of Muricauda ruestringensis DSM 13258.</title>
        <authorList>
            <person name="Lucas S."/>
            <person name="Han J."/>
            <person name="Lapidus A."/>
            <person name="Bruce D."/>
            <person name="Goodwin L."/>
            <person name="Pitluck S."/>
            <person name="Peters L."/>
            <person name="Kyrpides N."/>
            <person name="Mavromatis K."/>
            <person name="Ivanova N."/>
            <person name="Ovchinnikova G."/>
            <person name="Teshima H."/>
            <person name="Detter J.C."/>
            <person name="Tapia R."/>
            <person name="Han C."/>
            <person name="Land M."/>
            <person name="Hauser L."/>
            <person name="Markowitz V."/>
            <person name="Cheng J.-F."/>
            <person name="Hugenholtz P."/>
            <person name="Woyke T."/>
            <person name="Wu D."/>
            <person name="Spring S."/>
            <person name="Schroeder M."/>
            <person name="Brambilla E."/>
            <person name="Klenk H.-P."/>
            <person name="Eisen J.A."/>
        </authorList>
    </citation>
    <scope>NUCLEOTIDE SEQUENCE [LARGE SCALE GENOMIC DNA]</scope>
    <source>
        <strain evidence="6">DSM 13258 / LMG 19739 / B1</strain>
    </source>
</reference>
<dbReference type="GO" id="GO:0005829">
    <property type="term" value="C:cytosol"/>
    <property type="evidence" value="ECO:0007669"/>
    <property type="project" value="TreeGrafter"/>
</dbReference>
<evidence type="ECO:0000313" key="6">
    <source>
        <dbReference type="Proteomes" id="UP000008908"/>
    </source>
</evidence>
<evidence type="ECO:0000256" key="2">
    <source>
        <dbReference type="ARBA" id="ARBA00021980"/>
    </source>
</evidence>
<reference evidence="5 6" key="2">
    <citation type="journal article" date="2012" name="Stand. Genomic Sci.">
        <title>Complete genome sequence of the facultatively anaerobic, appendaged bacterium Muricauda ruestringensis type strain (B1(T)).</title>
        <authorList>
            <person name="Huntemann M."/>
            <person name="Teshima H."/>
            <person name="Lapidus A."/>
            <person name="Nolan M."/>
            <person name="Lucas S."/>
            <person name="Hammon N."/>
            <person name="Deshpande S."/>
            <person name="Cheng J.F."/>
            <person name="Tapia R."/>
            <person name="Goodwin L.A."/>
            <person name="Pitluck S."/>
            <person name="Liolios K."/>
            <person name="Pagani I."/>
            <person name="Ivanova N."/>
            <person name="Mavromatis K."/>
            <person name="Mikhailova N."/>
            <person name="Pati A."/>
            <person name="Chen A."/>
            <person name="Palaniappan K."/>
            <person name="Land M."/>
            <person name="Hauser L."/>
            <person name="Pan C."/>
            <person name="Brambilla E.M."/>
            <person name="Rohde M."/>
            <person name="Spring S."/>
            <person name="Goker M."/>
            <person name="Detter J.C."/>
            <person name="Bristow J."/>
            <person name="Eisen J.A."/>
            <person name="Markowitz V."/>
            <person name="Hugenholtz P."/>
            <person name="Kyrpides N.C."/>
            <person name="Klenk H.P."/>
            <person name="Woyke T."/>
        </authorList>
    </citation>
    <scope>NUCLEOTIDE SEQUENCE [LARGE SCALE GENOMIC DNA]</scope>
    <source>
        <strain evidence="6">DSM 13258 / LMG 19739 / B1</strain>
    </source>
</reference>
<gene>
    <name evidence="5" type="ordered locus">Murru_3145</name>
</gene>
<evidence type="ECO:0000313" key="5">
    <source>
        <dbReference type="EMBL" id="AEM72166.1"/>
    </source>
</evidence>
<dbReference type="GO" id="GO:0004731">
    <property type="term" value="F:purine-nucleoside phosphorylase activity"/>
    <property type="evidence" value="ECO:0007669"/>
    <property type="project" value="TreeGrafter"/>
</dbReference>
<dbReference type="SUPFAM" id="SSF53167">
    <property type="entry name" value="Purine and uridine phosphorylases"/>
    <property type="match status" value="1"/>
</dbReference>
<proteinExistence type="predicted"/>
<dbReference type="GO" id="GO:0006152">
    <property type="term" value="P:purine nucleoside catabolic process"/>
    <property type="evidence" value="ECO:0007669"/>
    <property type="project" value="TreeGrafter"/>
</dbReference>
<dbReference type="EMBL" id="CP002999">
    <property type="protein sequence ID" value="AEM72166.1"/>
    <property type="molecule type" value="Genomic_DNA"/>
</dbReference>
<dbReference type="RefSeq" id="WP_014034445.1">
    <property type="nucleotide sequence ID" value="NC_015945.1"/>
</dbReference>
<organism evidence="5 6">
    <name type="scientific">Allomuricauda ruestringensis (strain DSM 13258 / CIP 107369 / LMG 19739 / B1)</name>
    <name type="common">Muricauda ruestringensis</name>
    <dbReference type="NCBI Taxonomy" id="886377"/>
    <lineage>
        <taxon>Bacteria</taxon>
        <taxon>Pseudomonadati</taxon>
        <taxon>Bacteroidota</taxon>
        <taxon>Flavobacteriia</taxon>
        <taxon>Flavobacteriales</taxon>
        <taxon>Flavobacteriaceae</taxon>
        <taxon>Flagellimonas</taxon>
    </lineage>
</organism>
<dbReference type="Proteomes" id="UP000008908">
    <property type="component" value="Chromosome"/>
</dbReference>
<accession>G2PLA9</accession>
<dbReference type="InterPro" id="IPR000845">
    <property type="entry name" value="Nucleoside_phosphorylase_d"/>
</dbReference>
<sequence>MGSSLGSSELILNPDGSIYHLNLLPDDIATTIITVGDPERVREVSKYFDSIEIKKSKREFVTHTGYYSGKRISVVSTGIGTDNIDIVFNELDALANIDFQSRQINTKKKQLNFIRVGTSGSLQSDIPVDSFLISAAGIGFDNLLHFYDCGHIKNKEMEQALAAYLNWGKYNIHPYVVDFNKELGDVFVSNRIRLGVTGTNSGFYAPQGRSLRLAPVIRDFNEKLAGFSYGDLRITNLEMETAAIYGIAKLHGHRAVSLNAILANRATGEFSKQGHKAIDELIQYTLEHIAESHLV</sequence>
<dbReference type="KEGG" id="mrs:Murru_3145"/>
<protein>
    <recommendedName>
        <fullName evidence="2">Uridine phosphorylase</fullName>
        <ecNumber evidence="1">2.4.2.3</ecNumber>
    </recommendedName>
</protein>
<dbReference type="GO" id="GO:0004850">
    <property type="term" value="F:uridine phosphorylase activity"/>
    <property type="evidence" value="ECO:0007669"/>
    <property type="project" value="UniProtKB-EC"/>
</dbReference>
<dbReference type="AlphaFoldDB" id="G2PLA9"/>
<dbReference type="EC" id="2.4.2.3" evidence="1"/>
<dbReference type="OrthoDB" id="9772602at2"/>